<dbReference type="InterPro" id="IPR016024">
    <property type="entry name" value="ARM-type_fold"/>
</dbReference>
<protein>
    <submittedName>
        <fullName evidence="7">Proteasome stabiliser-domain-containing protein</fullName>
    </submittedName>
</protein>
<accession>A0A5N7C7A3</accession>
<dbReference type="Proteomes" id="UP000326877">
    <property type="component" value="Unassembled WGS sequence"/>
</dbReference>
<dbReference type="GO" id="GO:0005737">
    <property type="term" value="C:cytoplasm"/>
    <property type="evidence" value="ECO:0007669"/>
    <property type="project" value="UniProtKB-SubCell"/>
</dbReference>
<dbReference type="Pfam" id="PF13001">
    <property type="entry name" value="ECM29_N"/>
    <property type="match status" value="1"/>
</dbReference>
<dbReference type="SUPFAM" id="SSF48371">
    <property type="entry name" value="ARM repeat"/>
    <property type="match status" value="3"/>
</dbReference>
<evidence type="ECO:0000256" key="4">
    <source>
        <dbReference type="ARBA" id="ARBA00022942"/>
    </source>
</evidence>
<sequence length="1656" mass="183273">MASQTTPASSEARELSLISNVEFRIALADTDEKLDALLNKYLAPLLLKLGSESLAVRNKVIAVCQHINNRVQAPSINLPVAALLKQFKEQKSQLIRHFDLIYIQQGIDRLGVHARIEVLLPLLQGISEIGTSTDQAAVVFNLVLRLLPLLKLPPKDSTEDVRLKSRLGLSDQDTKFLSSWFEKLLILFPADKNATACPGVSPADYLFLNKGAPVLETWNPSSKGGLNLIETKATALRFLSSGAFTDSERFFPALVASADPNSRLADLGEEILKRFMPALEDTDVVQRLYSLYFGSVASEGATPARPALQIKILVYLGKSIRATMETANVLRLIEEGLLSDAARSSQGLQASKLRTQIFNFTTWVVRMGSPSDLKQMAPKIIAGLRDFIHSQGWPNPGTSGQRLPATDLSLRGLAYESIGMLAPKVDFQTQGDQEIPSGFELIRWLFISLSSDDSSTQIFVSIEQALGSILNSSVDSWDKRFQENLRSLLLRQMSNHPGEEDSFTRFKIVRRTQYAAVRFSNRFLPYSDVVARWINLMAVACGSERHQEVVEEGKKGLHPYWYRLLNPTKDKKWFISVTDESRSSWFRFPGFSEATHFLLGSTASTTVPGLSAAEILSGPYKDAFDYTITFLRDILLWESLSEAGMCTEIEQDWDVKLNILLTSDEQARCAVKHYIKRSDKEAVLMFLTSALSGLSSGSRKDLRQCGENFIGICSLASNDIVGVMVSEVVAVKNALQTNDQELQTVAARALGILASHPALPEIDLSNLLSELSSLIGPWNSAIGEAVLKIRGAILALSYILSRLAFRGAIHKVPRTTTSQFIGTVFDITENAREKLLRRSAQVAIGQLSLSGVLSSTMFPSDKWVIIKDRLRPDAKAESEAAITAMGLLSLSFSKIDHKDPQFNNLLNSLYDLHEIRSPEAHFTVGEALSSAAAGWASKSLASEFDVDENFPGLEVPDTVLADICEKIISDCGASKPSLRKASSIWLLCLVRNCGHLQQIQIRLRKCQRTFTNLLADRDEVVQETGAQGLSLVYDIGDPILKDDLVRDLVDSFTATGSNLRGGKVDESTELFEPGALPTGGGSSVNTYKDIMNLASEAGDPTLVYRFMSLASNNALWTNRAAFSKLGISTIFSDSGVNGYLAKNPKIYPKLFRYRFDPNPNVQRSMNTIWQALVKDPTGIINTHFDEIMDDLLKSMMAGREWRVRQASCAAISDLIQGRQPEKYSKYMEEIFTKTFKLVDDIKETVRAAALKLCQTIINAAIRTLETSDGETERAGMMLASTIPFLLSDKGMESGVQEVQGFAIGALIQMIKKSPGAPLRPFVPRVVEQFLNSLSSLEPQAVNYVHLNADKYGLTGQEIDKMRLSSIRTSPMMEVIERYLINILDETSMKEMAVKLTGVLRSAVGLPTKVGCSRVLVLLSMRIVLFRPYADHFIQLLGKYVVDRNETVSVSYCTSIGYLMRLASDDRVLKMIEHAKSLYLTAEDAKQRLIAAEILHSTSKLSNDRFITFAATALPFIFISKYDTDEYVRESFEKTWQDNVGGNRAVSLYIKEITSLASDNLDSPRWAIKHTAALGFANGIMALESEIDLATSEYLWPVLEKALSGKTWDGKEVVVKAFMKFASQAKRLWLEKPQASDTMKVCASMFSVPPVSQIGLT</sequence>
<evidence type="ECO:0000259" key="6">
    <source>
        <dbReference type="Pfam" id="PF24492"/>
    </source>
</evidence>
<evidence type="ECO:0000256" key="3">
    <source>
        <dbReference type="ARBA" id="ARBA00022737"/>
    </source>
</evidence>
<proteinExistence type="predicted"/>
<dbReference type="InterPro" id="IPR024372">
    <property type="entry name" value="Ecm29_N"/>
</dbReference>
<dbReference type="GO" id="GO:0000502">
    <property type="term" value="C:proteasome complex"/>
    <property type="evidence" value="ECO:0007669"/>
    <property type="project" value="UniProtKB-KW"/>
</dbReference>
<feature type="domain" description="Proteasome component Ecm29 N-terminal" evidence="5">
    <location>
        <begin position="18"/>
        <end position="538"/>
    </location>
</feature>
<dbReference type="EMBL" id="ML735259">
    <property type="protein sequence ID" value="KAE8389982.1"/>
    <property type="molecule type" value="Genomic_DNA"/>
</dbReference>
<evidence type="ECO:0000256" key="2">
    <source>
        <dbReference type="ARBA" id="ARBA00022490"/>
    </source>
</evidence>
<keyword evidence="3" id="KW-0677">Repeat</keyword>
<name>A0A5N7C7A3_PETAA</name>
<evidence type="ECO:0000313" key="7">
    <source>
        <dbReference type="EMBL" id="KAE8389982.1"/>
    </source>
</evidence>
<dbReference type="GO" id="GO:0036503">
    <property type="term" value="P:ERAD pathway"/>
    <property type="evidence" value="ECO:0007669"/>
    <property type="project" value="TreeGrafter"/>
</dbReference>
<dbReference type="InterPro" id="IPR055443">
    <property type="entry name" value="HEAT_ECM29"/>
</dbReference>
<comment type="subcellular location">
    <subcellularLocation>
        <location evidence="1">Cytoplasm</location>
    </subcellularLocation>
</comment>
<keyword evidence="2" id="KW-0963">Cytoplasm</keyword>
<dbReference type="GO" id="GO:0005634">
    <property type="term" value="C:nucleus"/>
    <property type="evidence" value="ECO:0007669"/>
    <property type="project" value="TreeGrafter"/>
</dbReference>
<evidence type="ECO:0000259" key="5">
    <source>
        <dbReference type="Pfam" id="PF13001"/>
    </source>
</evidence>
<dbReference type="Gene3D" id="1.25.10.10">
    <property type="entry name" value="Leucine-rich Repeat Variant"/>
    <property type="match status" value="2"/>
</dbReference>
<dbReference type="OrthoDB" id="16066at2759"/>
<evidence type="ECO:0000256" key="1">
    <source>
        <dbReference type="ARBA" id="ARBA00004496"/>
    </source>
</evidence>
<dbReference type="GO" id="GO:0060090">
    <property type="term" value="F:molecular adaptor activity"/>
    <property type="evidence" value="ECO:0007669"/>
    <property type="project" value="InterPro"/>
</dbReference>
<feature type="domain" description="Proteasome adapter and scaffold protein ECM29 HEAT-repeat" evidence="6">
    <location>
        <begin position="1318"/>
        <end position="1479"/>
    </location>
</feature>
<dbReference type="GO" id="GO:0043248">
    <property type="term" value="P:proteasome assembly"/>
    <property type="evidence" value="ECO:0007669"/>
    <property type="project" value="InterPro"/>
</dbReference>
<organism evidence="7">
    <name type="scientific">Petromyces alliaceus</name>
    <name type="common">Aspergillus alliaceus</name>
    <dbReference type="NCBI Taxonomy" id="209559"/>
    <lineage>
        <taxon>Eukaryota</taxon>
        <taxon>Fungi</taxon>
        <taxon>Dikarya</taxon>
        <taxon>Ascomycota</taxon>
        <taxon>Pezizomycotina</taxon>
        <taxon>Eurotiomycetes</taxon>
        <taxon>Eurotiomycetidae</taxon>
        <taxon>Eurotiales</taxon>
        <taxon>Aspergillaceae</taxon>
        <taxon>Aspergillus</taxon>
        <taxon>Aspergillus subgen. Circumdati</taxon>
    </lineage>
</organism>
<keyword evidence="4 7" id="KW-0647">Proteasome</keyword>
<dbReference type="PANTHER" id="PTHR23346">
    <property type="entry name" value="TRANSLATIONAL ACTIVATOR GCN1-RELATED"/>
    <property type="match status" value="1"/>
</dbReference>
<dbReference type="InterPro" id="IPR011989">
    <property type="entry name" value="ARM-like"/>
</dbReference>
<gene>
    <name evidence="7" type="ORF">BDV23DRAFT_90205</name>
</gene>
<reference evidence="7" key="1">
    <citation type="submission" date="2019-04" db="EMBL/GenBank/DDBJ databases">
        <title>Friends and foes A comparative genomics studyof 23 Aspergillus species from section Flavi.</title>
        <authorList>
            <consortium name="DOE Joint Genome Institute"/>
            <person name="Kjaerbolling I."/>
            <person name="Vesth T."/>
            <person name="Frisvad J.C."/>
            <person name="Nybo J.L."/>
            <person name="Theobald S."/>
            <person name="Kildgaard S."/>
            <person name="Isbrandt T."/>
            <person name="Kuo A."/>
            <person name="Sato A."/>
            <person name="Lyhne E.K."/>
            <person name="Kogle M.E."/>
            <person name="Wiebenga A."/>
            <person name="Kun R.S."/>
            <person name="Lubbers R.J."/>
            <person name="Makela M.R."/>
            <person name="Barry K."/>
            <person name="Chovatia M."/>
            <person name="Clum A."/>
            <person name="Daum C."/>
            <person name="Haridas S."/>
            <person name="He G."/>
            <person name="LaButti K."/>
            <person name="Lipzen A."/>
            <person name="Mondo S."/>
            <person name="Riley R."/>
            <person name="Salamov A."/>
            <person name="Simmons B.A."/>
            <person name="Magnuson J.K."/>
            <person name="Henrissat B."/>
            <person name="Mortensen U.H."/>
            <person name="Larsen T.O."/>
            <person name="Devries R.P."/>
            <person name="Grigoriev I.V."/>
            <person name="Machida M."/>
            <person name="Baker S.E."/>
            <person name="Andersen M.R."/>
        </authorList>
    </citation>
    <scope>NUCLEOTIDE SEQUENCE [LARGE SCALE GENOMIC DNA]</scope>
    <source>
        <strain evidence="7">IBT 14317</strain>
    </source>
</reference>
<dbReference type="PANTHER" id="PTHR23346:SF19">
    <property type="entry name" value="PROTEASOME ADAPTER AND SCAFFOLD PROTEIN ECM29"/>
    <property type="match status" value="1"/>
</dbReference>
<dbReference type="Pfam" id="PF24492">
    <property type="entry name" value="HEAT_ECM29"/>
    <property type="match status" value="1"/>
</dbReference>